<gene>
    <name evidence="2" type="ORF">QQF64_036053</name>
</gene>
<dbReference type="PANTHER" id="PTHR31751">
    <property type="entry name" value="SI:CH211-108C17.2-RELATED-RELATED"/>
    <property type="match status" value="1"/>
</dbReference>
<dbReference type="Proteomes" id="UP001558613">
    <property type="component" value="Unassembled WGS sequence"/>
</dbReference>
<organism evidence="2 3">
    <name type="scientific">Cirrhinus molitorella</name>
    <name type="common">mud carp</name>
    <dbReference type="NCBI Taxonomy" id="172907"/>
    <lineage>
        <taxon>Eukaryota</taxon>
        <taxon>Metazoa</taxon>
        <taxon>Chordata</taxon>
        <taxon>Craniata</taxon>
        <taxon>Vertebrata</taxon>
        <taxon>Euteleostomi</taxon>
        <taxon>Actinopterygii</taxon>
        <taxon>Neopterygii</taxon>
        <taxon>Teleostei</taxon>
        <taxon>Ostariophysi</taxon>
        <taxon>Cypriniformes</taxon>
        <taxon>Cyprinidae</taxon>
        <taxon>Labeoninae</taxon>
        <taxon>Labeonini</taxon>
        <taxon>Cirrhinus</taxon>
    </lineage>
</organism>
<feature type="region of interest" description="Disordered" evidence="1">
    <location>
        <begin position="85"/>
        <end position="110"/>
    </location>
</feature>
<accession>A0ABR3NIJ2</accession>
<name>A0ABR3NIJ2_9TELE</name>
<evidence type="ECO:0000313" key="3">
    <source>
        <dbReference type="Proteomes" id="UP001558613"/>
    </source>
</evidence>
<reference evidence="2 3" key="1">
    <citation type="submission" date="2023-09" db="EMBL/GenBank/DDBJ databases">
        <authorList>
            <person name="Wang M."/>
        </authorList>
    </citation>
    <scope>NUCLEOTIDE SEQUENCE [LARGE SCALE GENOMIC DNA]</scope>
    <source>
        <strain evidence="2">GT-2023</strain>
        <tissue evidence="2">Liver</tissue>
    </source>
</reference>
<dbReference type="PANTHER" id="PTHR31751:SF42">
    <property type="entry name" value="PROTEIN CBG10204"/>
    <property type="match status" value="1"/>
</dbReference>
<dbReference type="Gene3D" id="2.60.120.920">
    <property type="match status" value="1"/>
</dbReference>
<sequence length="362" mass="40566">MNVDHGGKSRITVGLKKYACFLTLDPNTANTYLSLSEENRKLKKYLTCLECQPALFTEKWSNFVYTVQAQPKMVSVGTQTERFEKRTSTPLLSPVHSDDESPFDFTDEPGDVSWIPQEEMRSDLSDEEPLQESLPDLHISVGTFFRHQHLYTFPTIVQAWQNEQAGVIRDLYEMGAGSSCLVTVGLEKALDAAGKERECEDLKLWRPASINHLYWTAASTPNGDADVMEAKWKSMVNHVQDIHEHDTSAFPCCAHPPLEGEARNKEWLEPGSAVAVKLENVATRTALLKDVRQLSPQHQTFSLEAFHSLILHFAPKHTGFSFLGMYSSDQEHTNSVGSNYVVGPKILGPTPIFISFSMCPTT</sequence>
<evidence type="ECO:0000256" key="1">
    <source>
        <dbReference type="SAM" id="MobiDB-lite"/>
    </source>
</evidence>
<dbReference type="InterPro" id="IPR043136">
    <property type="entry name" value="B30.2/SPRY_sf"/>
</dbReference>
<keyword evidence="3" id="KW-1185">Reference proteome</keyword>
<proteinExistence type="predicted"/>
<feature type="compositionally biased region" description="Acidic residues" evidence="1">
    <location>
        <begin position="100"/>
        <end position="110"/>
    </location>
</feature>
<comment type="caution">
    <text evidence="2">The sequence shown here is derived from an EMBL/GenBank/DDBJ whole genome shotgun (WGS) entry which is preliminary data.</text>
</comment>
<dbReference type="EMBL" id="JAYMGO010000004">
    <property type="protein sequence ID" value="KAL1276430.1"/>
    <property type="molecule type" value="Genomic_DNA"/>
</dbReference>
<evidence type="ECO:0000313" key="2">
    <source>
        <dbReference type="EMBL" id="KAL1276430.1"/>
    </source>
</evidence>
<protein>
    <submittedName>
        <fullName evidence="2">Uncharacterized protein</fullName>
    </submittedName>
</protein>